<name>A0A932I0A7_UNCTE</name>
<dbReference type="SMART" id="SM00091">
    <property type="entry name" value="PAS"/>
    <property type="match status" value="1"/>
</dbReference>
<feature type="domain" description="PAS" evidence="4">
    <location>
        <begin position="51"/>
        <end position="84"/>
    </location>
</feature>
<dbReference type="PROSITE" id="PS50112">
    <property type="entry name" value="PAS"/>
    <property type="match status" value="1"/>
</dbReference>
<feature type="domain" description="GGDEF" evidence="5">
    <location>
        <begin position="176"/>
        <end position="307"/>
    </location>
</feature>
<dbReference type="Gene3D" id="3.30.70.270">
    <property type="match status" value="1"/>
</dbReference>
<evidence type="ECO:0000259" key="5">
    <source>
        <dbReference type="PROSITE" id="PS50887"/>
    </source>
</evidence>
<dbReference type="Proteomes" id="UP000782312">
    <property type="component" value="Unassembled WGS sequence"/>
</dbReference>
<proteinExistence type="predicted"/>
<dbReference type="NCBIfam" id="TIGR00254">
    <property type="entry name" value="GGDEF"/>
    <property type="match status" value="1"/>
</dbReference>
<dbReference type="CDD" id="cd00130">
    <property type="entry name" value="PAS"/>
    <property type="match status" value="1"/>
</dbReference>
<accession>A0A932I0A7</accession>
<evidence type="ECO:0000256" key="3">
    <source>
        <dbReference type="SAM" id="MobiDB-lite"/>
    </source>
</evidence>
<protein>
    <recommendedName>
        <fullName evidence="1">diguanylate cyclase</fullName>
        <ecNumber evidence="1">2.7.7.65</ecNumber>
    </recommendedName>
</protein>
<feature type="compositionally biased region" description="Basic residues" evidence="3">
    <location>
        <begin position="9"/>
        <end position="20"/>
    </location>
</feature>
<dbReference type="FunFam" id="3.30.70.270:FF:000001">
    <property type="entry name" value="Diguanylate cyclase domain protein"/>
    <property type="match status" value="1"/>
</dbReference>
<dbReference type="CDD" id="cd01949">
    <property type="entry name" value="GGDEF"/>
    <property type="match status" value="1"/>
</dbReference>
<comment type="caution">
    <text evidence="6">The sequence shown here is derived from an EMBL/GenBank/DDBJ whole genome shotgun (WGS) entry which is preliminary data.</text>
</comment>
<evidence type="ECO:0000256" key="1">
    <source>
        <dbReference type="ARBA" id="ARBA00012528"/>
    </source>
</evidence>
<dbReference type="InterPro" id="IPR029787">
    <property type="entry name" value="Nucleotide_cyclase"/>
</dbReference>
<sequence length="307" mass="34390">MKTPLQRPNPKKIKPRKKPGRGSVPAKARRLASLAEAPPGELFSILVGCCPDALMAVDQRGFVRYMNPAAERLLQRSAADLIGQPFSFPVDSLRSQEVTISSSGSDFKVAEILTEEAAWGGEKFYVVSLRDVTGSVRMREQLRALSDVDPLTGLLNRRGFFDAAQRQLSLAQRTKRDMTFLFVDLDGLKSINDTHGHIEGDQCLIEVANVLRKTFRQPDILSRYGGDEFAVLAIEAKQRSSQKIIERLDKNLQAHNARKRPDRRISFSLGLAHFNPASPASVEQLIENADERMYQNKYAKKRARSRA</sequence>
<dbReference type="InterPro" id="IPR013767">
    <property type="entry name" value="PAS_fold"/>
</dbReference>
<dbReference type="InterPro" id="IPR000014">
    <property type="entry name" value="PAS"/>
</dbReference>
<evidence type="ECO:0000256" key="2">
    <source>
        <dbReference type="ARBA" id="ARBA00034247"/>
    </source>
</evidence>
<dbReference type="PANTHER" id="PTHR45138:SF9">
    <property type="entry name" value="DIGUANYLATE CYCLASE DGCM-RELATED"/>
    <property type="match status" value="1"/>
</dbReference>
<dbReference type="Pfam" id="PF00989">
    <property type="entry name" value="PAS"/>
    <property type="match status" value="1"/>
</dbReference>
<dbReference type="EMBL" id="JACPUR010000017">
    <property type="protein sequence ID" value="MBI3127427.1"/>
    <property type="molecule type" value="Genomic_DNA"/>
</dbReference>
<evidence type="ECO:0000313" key="6">
    <source>
        <dbReference type="EMBL" id="MBI3127427.1"/>
    </source>
</evidence>
<dbReference type="Pfam" id="PF00990">
    <property type="entry name" value="GGDEF"/>
    <property type="match status" value="1"/>
</dbReference>
<dbReference type="PROSITE" id="PS50887">
    <property type="entry name" value="GGDEF"/>
    <property type="match status" value="1"/>
</dbReference>
<feature type="region of interest" description="Disordered" evidence="3">
    <location>
        <begin position="1"/>
        <end position="28"/>
    </location>
</feature>
<dbReference type="PANTHER" id="PTHR45138">
    <property type="entry name" value="REGULATORY COMPONENTS OF SENSORY TRANSDUCTION SYSTEM"/>
    <property type="match status" value="1"/>
</dbReference>
<dbReference type="InterPro" id="IPR043128">
    <property type="entry name" value="Rev_trsase/Diguanyl_cyclase"/>
</dbReference>
<dbReference type="SUPFAM" id="SSF55073">
    <property type="entry name" value="Nucleotide cyclase"/>
    <property type="match status" value="1"/>
</dbReference>
<reference evidence="6" key="1">
    <citation type="submission" date="2020-07" db="EMBL/GenBank/DDBJ databases">
        <title>Huge and variable diversity of episymbiotic CPR bacteria and DPANN archaea in groundwater ecosystems.</title>
        <authorList>
            <person name="He C.Y."/>
            <person name="Keren R."/>
            <person name="Whittaker M."/>
            <person name="Farag I.F."/>
            <person name="Doudna J."/>
            <person name="Cate J.H.D."/>
            <person name="Banfield J.F."/>
        </authorList>
    </citation>
    <scope>NUCLEOTIDE SEQUENCE</scope>
    <source>
        <strain evidence="6">NC_groundwater_763_Ag_S-0.2um_68_21</strain>
    </source>
</reference>
<comment type="catalytic activity">
    <reaction evidence="2">
        <text>2 GTP = 3',3'-c-di-GMP + 2 diphosphate</text>
        <dbReference type="Rhea" id="RHEA:24898"/>
        <dbReference type="ChEBI" id="CHEBI:33019"/>
        <dbReference type="ChEBI" id="CHEBI:37565"/>
        <dbReference type="ChEBI" id="CHEBI:58805"/>
        <dbReference type="EC" id="2.7.7.65"/>
    </reaction>
</comment>
<evidence type="ECO:0000313" key="7">
    <source>
        <dbReference type="Proteomes" id="UP000782312"/>
    </source>
</evidence>
<dbReference type="InterPro" id="IPR000160">
    <property type="entry name" value="GGDEF_dom"/>
</dbReference>
<dbReference type="InterPro" id="IPR035965">
    <property type="entry name" value="PAS-like_dom_sf"/>
</dbReference>
<dbReference type="InterPro" id="IPR050469">
    <property type="entry name" value="Diguanylate_Cyclase"/>
</dbReference>
<dbReference type="GO" id="GO:0005886">
    <property type="term" value="C:plasma membrane"/>
    <property type="evidence" value="ECO:0007669"/>
    <property type="project" value="TreeGrafter"/>
</dbReference>
<dbReference type="Gene3D" id="3.30.450.20">
    <property type="entry name" value="PAS domain"/>
    <property type="match status" value="1"/>
</dbReference>
<dbReference type="GO" id="GO:1902201">
    <property type="term" value="P:negative regulation of bacterial-type flagellum-dependent cell motility"/>
    <property type="evidence" value="ECO:0007669"/>
    <property type="project" value="TreeGrafter"/>
</dbReference>
<dbReference type="GO" id="GO:0052621">
    <property type="term" value="F:diguanylate cyclase activity"/>
    <property type="evidence" value="ECO:0007669"/>
    <property type="project" value="UniProtKB-EC"/>
</dbReference>
<gene>
    <name evidence="6" type="ORF">HYZ11_07470</name>
</gene>
<dbReference type="SUPFAM" id="SSF55785">
    <property type="entry name" value="PYP-like sensor domain (PAS domain)"/>
    <property type="match status" value="1"/>
</dbReference>
<dbReference type="AlphaFoldDB" id="A0A932I0A7"/>
<organism evidence="6 7">
    <name type="scientific">Tectimicrobiota bacterium</name>
    <dbReference type="NCBI Taxonomy" id="2528274"/>
    <lineage>
        <taxon>Bacteria</taxon>
        <taxon>Pseudomonadati</taxon>
        <taxon>Nitrospinota/Tectimicrobiota group</taxon>
        <taxon>Candidatus Tectimicrobiota</taxon>
    </lineage>
</organism>
<dbReference type="GO" id="GO:0006355">
    <property type="term" value="P:regulation of DNA-templated transcription"/>
    <property type="evidence" value="ECO:0007669"/>
    <property type="project" value="InterPro"/>
</dbReference>
<dbReference type="SMART" id="SM00267">
    <property type="entry name" value="GGDEF"/>
    <property type="match status" value="1"/>
</dbReference>
<evidence type="ECO:0000259" key="4">
    <source>
        <dbReference type="PROSITE" id="PS50112"/>
    </source>
</evidence>
<dbReference type="EC" id="2.7.7.65" evidence="1"/>
<dbReference type="GO" id="GO:0043709">
    <property type="term" value="P:cell adhesion involved in single-species biofilm formation"/>
    <property type="evidence" value="ECO:0007669"/>
    <property type="project" value="TreeGrafter"/>
</dbReference>